<dbReference type="InterPro" id="IPR036396">
    <property type="entry name" value="Cyt_P450_sf"/>
</dbReference>
<name>A0A0D9VD42_9ORYZ</name>
<dbReference type="GO" id="GO:0020037">
    <property type="term" value="F:heme binding"/>
    <property type="evidence" value="ECO:0007669"/>
    <property type="project" value="InterPro"/>
</dbReference>
<dbReference type="STRING" id="77586.A0A0D9VD42"/>
<keyword evidence="7" id="KW-1133">Transmembrane helix</keyword>
<evidence type="ECO:0000313" key="13">
    <source>
        <dbReference type="Proteomes" id="UP000032180"/>
    </source>
</evidence>
<evidence type="ECO:0000256" key="10">
    <source>
        <dbReference type="ARBA" id="ARBA00023033"/>
    </source>
</evidence>
<evidence type="ECO:0000313" key="12">
    <source>
        <dbReference type="EnsemblPlants" id="LPERR02G05770.1"/>
    </source>
</evidence>
<dbReference type="InterPro" id="IPR001128">
    <property type="entry name" value="Cyt_P450"/>
</dbReference>
<keyword evidence="11" id="KW-0472">Membrane</keyword>
<evidence type="ECO:0000256" key="1">
    <source>
        <dbReference type="ARBA" id="ARBA00001971"/>
    </source>
</evidence>
<proteinExistence type="inferred from homology"/>
<evidence type="ECO:0000256" key="11">
    <source>
        <dbReference type="ARBA" id="ARBA00023136"/>
    </source>
</evidence>
<keyword evidence="8" id="KW-0560">Oxidoreductase</keyword>
<dbReference type="EnsemblPlants" id="LPERR02G05770.1">
    <property type="protein sequence ID" value="LPERR02G05770.1"/>
    <property type="gene ID" value="LPERR02G05770"/>
</dbReference>
<evidence type="ECO:0008006" key="14">
    <source>
        <dbReference type="Google" id="ProtNLM"/>
    </source>
</evidence>
<dbReference type="InterPro" id="IPR002401">
    <property type="entry name" value="Cyt_P450_E_grp-I"/>
</dbReference>
<dbReference type="HOGENOM" id="CLU_001570_29_3_1"/>
<dbReference type="AlphaFoldDB" id="A0A0D9VD42"/>
<accession>A0A0D9VD42</accession>
<reference evidence="13" key="2">
    <citation type="submission" date="2013-12" db="EMBL/GenBank/DDBJ databases">
        <authorList>
            <person name="Yu Y."/>
            <person name="Lee S."/>
            <person name="de Baynast K."/>
            <person name="Wissotski M."/>
            <person name="Liu L."/>
            <person name="Talag J."/>
            <person name="Goicoechea J."/>
            <person name="Angelova A."/>
            <person name="Jetty R."/>
            <person name="Kudrna D."/>
            <person name="Golser W."/>
            <person name="Rivera L."/>
            <person name="Zhang J."/>
            <person name="Wing R."/>
        </authorList>
    </citation>
    <scope>NUCLEOTIDE SEQUENCE</scope>
</reference>
<dbReference type="Proteomes" id="UP000032180">
    <property type="component" value="Chromosome 2"/>
</dbReference>
<organism evidence="12 13">
    <name type="scientific">Leersia perrieri</name>
    <dbReference type="NCBI Taxonomy" id="77586"/>
    <lineage>
        <taxon>Eukaryota</taxon>
        <taxon>Viridiplantae</taxon>
        <taxon>Streptophyta</taxon>
        <taxon>Embryophyta</taxon>
        <taxon>Tracheophyta</taxon>
        <taxon>Spermatophyta</taxon>
        <taxon>Magnoliopsida</taxon>
        <taxon>Liliopsida</taxon>
        <taxon>Poales</taxon>
        <taxon>Poaceae</taxon>
        <taxon>BOP clade</taxon>
        <taxon>Oryzoideae</taxon>
        <taxon>Oryzeae</taxon>
        <taxon>Oryzinae</taxon>
        <taxon>Leersia</taxon>
    </lineage>
</organism>
<evidence type="ECO:0000256" key="8">
    <source>
        <dbReference type="ARBA" id="ARBA00023002"/>
    </source>
</evidence>
<dbReference type="GO" id="GO:0016020">
    <property type="term" value="C:membrane"/>
    <property type="evidence" value="ECO:0007669"/>
    <property type="project" value="UniProtKB-SubCell"/>
</dbReference>
<evidence type="ECO:0000256" key="4">
    <source>
        <dbReference type="ARBA" id="ARBA00022617"/>
    </source>
</evidence>
<dbReference type="GO" id="GO:0004497">
    <property type="term" value="F:monooxygenase activity"/>
    <property type="evidence" value="ECO:0007669"/>
    <property type="project" value="UniProtKB-KW"/>
</dbReference>
<dbReference type="Gene3D" id="1.10.630.10">
    <property type="entry name" value="Cytochrome P450"/>
    <property type="match status" value="1"/>
</dbReference>
<dbReference type="PANTHER" id="PTHR47953:SF19">
    <property type="entry name" value="OS06G0641600 PROTEIN"/>
    <property type="match status" value="1"/>
</dbReference>
<dbReference type="PRINTS" id="PR00385">
    <property type="entry name" value="P450"/>
</dbReference>
<dbReference type="GO" id="GO:0016705">
    <property type="term" value="F:oxidoreductase activity, acting on paired donors, with incorporation or reduction of molecular oxygen"/>
    <property type="evidence" value="ECO:0007669"/>
    <property type="project" value="InterPro"/>
</dbReference>
<evidence type="ECO:0000256" key="5">
    <source>
        <dbReference type="ARBA" id="ARBA00022692"/>
    </source>
</evidence>
<keyword evidence="13" id="KW-1185">Reference proteome</keyword>
<sequence length="269" mass="30399">MRVSRMPARIARNRSKMHRLMDAIIREHQEESFRRRAGAGEEEDLVDVLLRLQKEADSQFPLATDNIKFVLLGAGADTSSTVLTWAMAELMRSPRVRPKLQHELRREFAGDGKVTEEKLRENVTYLHMVIKETLRLHPPVPLLIPHQCRTPCRVLGHDVPVGATVMVNAWAIGRDPTAWGGGGDAGVEEFLPERFESLSRSAPDDGCAPDWRWGWQTWSSRSPRLLLHFDFKLPAGMSPEEVDMTEVAGVTTWRRDDLLVVAVPRIPAT</sequence>
<dbReference type="Gramene" id="LPERR02G05770.1">
    <property type="protein sequence ID" value="LPERR02G05770.1"/>
    <property type="gene ID" value="LPERR02G05770"/>
</dbReference>
<dbReference type="Pfam" id="PF00067">
    <property type="entry name" value="p450"/>
    <property type="match status" value="1"/>
</dbReference>
<comment type="cofactor">
    <cofactor evidence="1">
        <name>heme</name>
        <dbReference type="ChEBI" id="CHEBI:30413"/>
    </cofactor>
</comment>
<evidence type="ECO:0000256" key="7">
    <source>
        <dbReference type="ARBA" id="ARBA00022989"/>
    </source>
</evidence>
<dbReference type="PANTHER" id="PTHR47953">
    <property type="entry name" value="OS08G0105600 PROTEIN"/>
    <property type="match status" value="1"/>
</dbReference>
<protein>
    <recommendedName>
        <fullName evidence="14">Cytochrome P450</fullName>
    </recommendedName>
</protein>
<comment type="similarity">
    <text evidence="3">Belongs to the cytochrome P450 family.</text>
</comment>
<evidence type="ECO:0000256" key="6">
    <source>
        <dbReference type="ARBA" id="ARBA00022723"/>
    </source>
</evidence>
<keyword evidence="10" id="KW-0503">Monooxygenase</keyword>
<dbReference type="SUPFAM" id="SSF48264">
    <property type="entry name" value="Cytochrome P450"/>
    <property type="match status" value="1"/>
</dbReference>
<keyword evidence="4" id="KW-0349">Heme</keyword>
<evidence type="ECO:0000256" key="3">
    <source>
        <dbReference type="ARBA" id="ARBA00010617"/>
    </source>
</evidence>
<keyword evidence="5" id="KW-0812">Transmembrane</keyword>
<comment type="subcellular location">
    <subcellularLocation>
        <location evidence="2">Membrane</location>
        <topology evidence="2">Single-pass membrane protein</topology>
    </subcellularLocation>
</comment>
<dbReference type="GO" id="GO:0005506">
    <property type="term" value="F:iron ion binding"/>
    <property type="evidence" value="ECO:0007669"/>
    <property type="project" value="InterPro"/>
</dbReference>
<evidence type="ECO:0000256" key="9">
    <source>
        <dbReference type="ARBA" id="ARBA00023004"/>
    </source>
</evidence>
<reference evidence="12" key="3">
    <citation type="submission" date="2015-04" db="UniProtKB">
        <authorList>
            <consortium name="EnsemblPlants"/>
        </authorList>
    </citation>
    <scope>IDENTIFICATION</scope>
</reference>
<keyword evidence="9" id="KW-0408">Iron</keyword>
<keyword evidence="6" id="KW-0479">Metal-binding</keyword>
<reference evidence="12 13" key="1">
    <citation type="submission" date="2012-08" db="EMBL/GenBank/DDBJ databases">
        <title>Oryza genome evolution.</title>
        <authorList>
            <person name="Wing R.A."/>
        </authorList>
    </citation>
    <scope>NUCLEOTIDE SEQUENCE</scope>
</reference>
<dbReference type="PRINTS" id="PR00463">
    <property type="entry name" value="EP450I"/>
</dbReference>
<evidence type="ECO:0000256" key="2">
    <source>
        <dbReference type="ARBA" id="ARBA00004167"/>
    </source>
</evidence>
<dbReference type="InterPro" id="IPR052306">
    <property type="entry name" value="CYP450_71D"/>
</dbReference>
<dbReference type="eggNOG" id="KOG0156">
    <property type="taxonomic scope" value="Eukaryota"/>
</dbReference>